<evidence type="ECO:0000313" key="1">
    <source>
        <dbReference type="EMBL" id="GMS83077.1"/>
    </source>
</evidence>
<dbReference type="AlphaFoldDB" id="A0AAV5SK57"/>
<evidence type="ECO:0000313" key="2">
    <source>
        <dbReference type="Proteomes" id="UP001432027"/>
    </source>
</evidence>
<organism evidence="1 2">
    <name type="scientific">Pristionchus entomophagus</name>
    <dbReference type="NCBI Taxonomy" id="358040"/>
    <lineage>
        <taxon>Eukaryota</taxon>
        <taxon>Metazoa</taxon>
        <taxon>Ecdysozoa</taxon>
        <taxon>Nematoda</taxon>
        <taxon>Chromadorea</taxon>
        <taxon>Rhabditida</taxon>
        <taxon>Rhabditina</taxon>
        <taxon>Diplogasteromorpha</taxon>
        <taxon>Diplogasteroidea</taxon>
        <taxon>Neodiplogasteridae</taxon>
        <taxon>Pristionchus</taxon>
    </lineage>
</organism>
<accession>A0AAV5SK57</accession>
<gene>
    <name evidence="1" type="ORF">PENTCL1PPCAC_5252</name>
</gene>
<feature type="non-terminal residue" evidence="1">
    <location>
        <position position="64"/>
    </location>
</feature>
<dbReference type="Proteomes" id="UP001432027">
    <property type="component" value="Unassembled WGS sequence"/>
</dbReference>
<sequence>MTIPFMVSSWLLALRNHVSFREDRIVLHESHAHAEDHADSSLIISPRWNNLALQHLSYRKHLPS</sequence>
<evidence type="ECO:0008006" key="3">
    <source>
        <dbReference type="Google" id="ProtNLM"/>
    </source>
</evidence>
<name>A0AAV5SK57_9BILA</name>
<keyword evidence="2" id="KW-1185">Reference proteome</keyword>
<comment type="caution">
    <text evidence="1">The sequence shown here is derived from an EMBL/GenBank/DDBJ whole genome shotgun (WGS) entry which is preliminary data.</text>
</comment>
<dbReference type="EMBL" id="BTSX01000002">
    <property type="protein sequence ID" value="GMS83077.1"/>
    <property type="molecule type" value="Genomic_DNA"/>
</dbReference>
<protein>
    <recommendedName>
        <fullName evidence="3">Secreted protein</fullName>
    </recommendedName>
</protein>
<reference evidence="1" key="1">
    <citation type="submission" date="2023-10" db="EMBL/GenBank/DDBJ databases">
        <title>Genome assembly of Pristionchus species.</title>
        <authorList>
            <person name="Yoshida K."/>
            <person name="Sommer R.J."/>
        </authorList>
    </citation>
    <scope>NUCLEOTIDE SEQUENCE</scope>
    <source>
        <strain evidence="1">RS0144</strain>
    </source>
</reference>
<proteinExistence type="predicted"/>